<organism evidence="4 5">
    <name type="scientific">Vanilla planifolia</name>
    <name type="common">Vanilla</name>
    <dbReference type="NCBI Taxonomy" id="51239"/>
    <lineage>
        <taxon>Eukaryota</taxon>
        <taxon>Viridiplantae</taxon>
        <taxon>Streptophyta</taxon>
        <taxon>Embryophyta</taxon>
        <taxon>Tracheophyta</taxon>
        <taxon>Spermatophyta</taxon>
        <taxon>Magnoliopsida</taxon>
        <taxon>Liliopsida</taxon>
        <taxon>Asparagales</taxon>
        <taxon>Orchidaceae</taxon>
        <taxon>Vanilloideae</taxon>
        <taxon>Vanilleae</taxon>
        <taxon>Vanilla</taxon>
    </lineage>
</organism>
<gene>
    <name evidence="4" type="ORF">HPP92_027535</name>
</gene>
<dbReference type="AlphaFoldDB" id="A0A835U551"/>
<dbReference type="PANTHER" id="PTHR10795">
    <property type="entry name" value="PROPROTEIN CONVERTASE SUBTILISIN/KEXIN"/>
    <property type="match status" value="1"/>
</dbReference>
<dbReference type="GO" id="GO:0006508">
    <property type="term" value="P:proteolysis"/>
    <property type="evidence" value="ECO:0007669"/>
    <property type="project" value="InterPro"/>
</dbReference>
<dbReference type="CDD" id="cd02120">
    <property type="entry name" value="PA_subtilisin_like"/>
    <property type="match status" value="1"/>
</dbReference>
<keyword evidence="5" id="KW-1185">Reference proteome</keyword>
<dbReference type="InterPro" id="IPR036852">
    <property type="entry name" value="Peptidase_S8/S53_dom_sf"/>
</dbReference>
<comment type="similarity">
    <text evidence="1">Belongs to the peptidase S8 family.</text>
</comment>
<accession>A0A835U551</accession>
<dbReference type="Proteomes" id="UP000636800">
    <property type="component" value="Unassembled WGS sequence"/>
</dbReference>
<reference evidence="4 5" key="1">
    <citation type="journal article" date="2020" name="Nat. Food">
        <title>A phased Vanilla planifolia genome enables genetic improvement of flavour and production.</title>
        <authorList>
            <person name="Hasing T."/>
            <person name="Tang H."/>
            <person name="Brym M."/>
            <person name="Khazi F."/>
            <person name="Huang T."/>
            <person name="Chambers A.H."/>
        </authorList>
    </citation>
    <scope>NUCLEOTIDE SEQUENCE [LARGE SCALE GENOMIC DNA]</scope>
    <source>
        <tissue evidence="4">Leaf</tissue>
    </source>
</reference>
<dbReference type="GO" id="GO:0004252">
    <property type="term" value="F:serine-type endopeptidase activity"/>
    <property type="evidence" value="ECO:0007669"/>
    <property type="project" value="InterPro"/>
</dbReference>
<evidence type="ECO:0000259" key="3">
    <source>
        <dbReference type="Pfam" id="PF02225"/>
    </source>
</evidence>
<evidence type="ECO:0000313" key="5">
    <source>
        <dbReference type="Proteomes" id="UP000636800"/>
    </source>
</evidence>
<proteinExistence type="inferred from homology"/>
<dbReference type="Pfam" id="PF02225">
    <property type="entry name" value="PA"/>
    <property type="match status" value="1"/>
</dbReference>
<dbReference type="Gene3D" id="3.50.30.30">
    <property type="match status" value="1"/>
</dbReference>
<dbReference type="EMBL" id="JADCNL010000219">
    <property type="protein sequence ID" value="KAG0449093.1"/>
    <property type="molecule type" value="Genomic_DNA"/>
</dbReference>
<comment type="caution">
    <text evidence="4">The sequence shown here is derived from an EMBL/GenBank/DDBJ whole genome shotgun (WGS) entry which is preliminary data.</text>
</comment>
<sequence>MSFIEGTNEALTLKGRLASLTLIGARYYVNGYESANGPQSVAFRSLQDTVGHGTQSLSAAGGSLVSAANFLGYGNGTAKGGCPRASVTAYKVCWPPVNGSECFDADILAGFKADIHDRCPLRLPLQRPFRLLWRRDRHRSVPRYLQRNRSGDVCRKFWSEAGVGDKRDAVVADRWGKHHGQTVTRLCALWRTQTQGESLSNASLPRNKMLPLIRSGDAAAAKASYEDARVKSWKMGSLDAKKVKGKIVVYIREINAGVEKGEVVKLADGKGMVLVNGLSGGDETIADLHLLPATHL</sequence>
<evidence type="ECO:0000313" key="4">
    <source>
        <dbReference type="EMBL" id="KAG0449093.1"/>
    </source>
</evidence>
<name>A0A835U551_VANPL</name>
<protein>
    <recommendedName>
        <fullName evidence="3">PA domain-containing protein</fullName>
    </recommendedName>
</protein>
<dbReference type="Gene3D" id="3.40.50.200">
    <property type="entry name" value="Peptidase S8/S53 domain"/>
    <property type="match status" value="1"/>
</dbReference>
<dbReference type="InterPro" id="IPR045051">
    <property type="entry name" value="SBT"/>
</dbReference>
<dbReference type="OrthoDB" id="1470350at2759"/>
<evidence type="ECO:0000256" key="2">
    <source>
        <dbReference type="ARBA" id="ARBA00022729"/>
    </source>
</evidence>
<evidence type="ECO:0000256" key="1">
    <source>
        <dbReference type="ARBA" id="ARBA00011073"/>
    </source>
</evidence>
<feature type="domain" description="PA" evidence="3">
    <location>
        <begin position="228"/>
        <end position="295"/>
    </location>
</feature>
<dbReference type="InterPro" id="IPR003137">
    <property type="entry name" value="PA_domain"/>
</dbReference>
<keyword evidence="2" id="KW-0732">Signal</keyword>
<dbReference type="SUPFAM" id="SSF52743">
    <property type="entry name" value="Subtilisin-like"/>
    <property type="match status" value="1"/>
</dbReference>